<gene>
    <name evidence="2" type="ORF">S01H4_20229</name>
</gene>
<feature type="non-terminal residue" evidence="2">
    <location>
        <position position="57"/>
    </location>
</feature>
<dbReference type="AlphaFoldDB" id="X0ZQ41"/>
<accession>X0ZQ41</accession>
<sequence length="57" mass="6418">MRITGINYELCNICRMCVLDCTKNLFTVDSDKKVIFEDIENSCNLCGHCIAVCPEDA</sequence>
<feature type="domain" description="4Fe-4S ferredoxin-type" evidence="1">
    <location>
        <begin position="32"/>
        <end position="57"/>
    </location>
</feature>
<proteinExistence type="predicted"/>
<organism evidence="2">
    <name type="scientific">marine sediment metagenome</name>
    <dbReference type="NCBI Taxonomy" id="412755"/>
    <lineage>
        <taxon>unclassified sequences</taxon>
        <taxon>metagenomes</taxon>
        <taxon>ecological metagenomes</taxon>
    </lineage>
</organism>
<feature type="domain" description="4Fe-4S ferredoxin-type" evidence="1">
    <location>
        <begin position="1"/>
        <end position="31"/>
    </location>
</feature>
<evidence type="ECO:0000259" key="1">
    <source>
        <dbReference type="PROSITE" id="PS51379"/>
    </source>
</evidence>
<dbReference type="PROSITE" id="PS51379">
    <property type="entry name" value="4FE4S_FER_2"/>
    <property type="match status" value="2"/>
</dbReference>
<evidence type="ECO:0000313" key="2">
    <source>
        <dbReference type="EMBL" id="GAG62518.1"/>
    </source>
</evidence>
<dbReference type="Pfam" id="PF13187">
    <property type="entry name" value="Fer4_9"/>
    <property type="match status" value="1"/>
</dbReference>
<dbReference type="InterPro" id="IPR017900">
    <property type="entry name" value="4Fe4S_Fe_S_CS"/>
</dbReference>
<dbReference type="Gene3D" id="3.30.70.20">
    <property type="match status" value="1"/>
</dbReference>
<reference evidence="2" key="1">
    <citation type="journal article" date="2014" name="Front. Microbiol.">
        <title>High frequency of phylogenetically diverse reductive dehalogenase-homologous genes in deep subseafloor sedimentary metagenomes.</title>
        <authorList>
            <person name="Kawai M."/>
            <person name="Futagami T."/>
            <person name="Toyoda A."/>
            <person name="Takaki Y."/>
            <person name="Nishi S."/>
            <person name="Hori S."/>
            <person name="Arai W."/>
            <person name="Tsubouchi T."/>
            <person name="Morono Y."/>
            <person name="Uchiyama I."/>
            <person name="Ito T."/>
            <person name="Fujiyama A."/>
            <person name="Inagaki F."/>
            <person name="Takami H."/>
        </authorList>
    </citation>
    <scope>NUCLEOTIDE SEQUENCE</scope>
    <source>
        <strain evidence="2">Expedition CK06-06</strain>
    </source>
</reference>
<dbReference type="PROSITE" id="PS00198">
    <property type="entry name" value="4FE4S_FER_1"/>
    <property type="match status" value="1"/>
</dbReference>
<dbReference type="EMBL" id="BART01009077">
    <property type="protein sequence ID" value="GAG62518.1"/>
    <property type="molecule type" value="Genomic_DNA"/>
</dbReference>
<dbReference type="InterPro" id="IPR017896">
    <property type="entry name" value="4Fe4S_Fe-S-bd"/>
</dbReference>
<comment type="caution">
    <text evidence="2">The sequence shown here is derived from an EMBL/GenBank/DDBJ whole genome shotgun (WGS) entry which is preliminary data.</text>
</comment>
<protein>
    <recommendedName>
        <fullName evidence="1">4Fe-4S ferredoxin-type domain-containing protein</fullName>
    </recommendedName>
</protein>
<dbReference type="SUPFAM" id="SSF54862">
    <property type="entry name" value="4Fe-4S ferredoxins"/>
    <property type="match status" value="1"/>
</dbReference>
<name>X0ZQ41_9ZZZZ</name>